<dbReference type="GeneID" id="58091501"/>
<dbReference type="EMBL" id="CP041722">
    <property type="protein sequence ID" value="QEX39727.1"/>
    <property type="molecule type" value="Genomic_DNA"/>
</dbReference>
<gene>
    <name evidence="10" type="ORF">EQ812_00215</name>
    <name evidence="9" type="ORF">FO454_12735</name>
    <name evidence="8" type="ORF">HMPREF3225_01449</name>
</gene>
<evidence type="ECO:0000256" key="3">
    <source>
        <dbReference type="ARBA" id="ARBA00022692"/>
    </source>
</evidence>
<evidence type="ECO:0000256" key="5">
    <source>
        <dbReference type="ARBA" id="ARBA00023136"/>
    </source>
</evidence>
<protein>
    <submittedName>
        <fullName evidence="10">PLDc_N domain-containing protein</fullName>
    </submittedName>
</protein>
<keyword evidence="4 6" id="KW-1133">Transmembrane helix</keyword>
<reference evidence="8 11" key="1">
    <citation type="submission" date="2016-01" db="EMBL/GenBank/DDBJ databases">
        <authorList>
            <person name="Mitreva M."/>
            <person name="Pepin K.H."/>
            <person name="Mihindukulasuriya K.A."/>
            <person name="Fulton R."/>
            <person name="Fronick C."/>
            <person name="O'Laughlin M."/>
            <person name="Miner T."/>
            <person name="Herter B."/>
            <person name="Rosa B.A."/>
            <person name="Cordes M."/>
            <person name="Tomlinson C."/>
            <person name="Wollam A."/>
            <person name="Palsikar V.B."/>
            <person name="Mardis E.R."/>
            <person name="Wilson R.K."/>
        </authorList>
    </citation>
    <scope>NUCLEOTIDE SEQUENCE [LARGE SCALE GENOMIC DNA]</scope>
    <source>
        <strain evidence="8 11">MJR7738</strain>
    </source>
</reference>
<evidence type="ECO:0000259" key="7">
    <source>
        <dbReference type="Pfam" id="PF13396"/>
    </source>
</evidence>
<dbReference type="OMA" id="KWVWAVI"/>
<keyword evidence="2" id="KW-1003">Cell membrane</keyword>
<dbReference type="STRING" id="28035.B6N84_03810"/>
<keyword evidence="5 6" id="KW-0472">Membrane</keyword>
<reference evidence="9 13" key="3">
    <citation type="submission" date="2019-07" db="EMBL/GenBank/DDBJ databases">
        <title>Comparative genome analysis of staphylococcus lugdunensis shows clonal complex-dependent diversity of the putative virulence factor, ess/type vii locus.</title>
        <authorList>
            <person name="Lebeurre J."/>
            <person name="Dahyot S."/>
            <person name="Diene S."/>
            <person name="Paulay A."/>
            <person name="Aubourg M."/>
            <person name="Argemi X."/>
            <person name="Giard J.-C."/>
            <person name="Tournier I."/>
            <person name="Francois P."/>
            <person name="Pestel-Caron M."/>
        </authorList>
    </citation>
    <scope>NUCLEOTIDE SEQUENCE [LARGE SCALE GENOMIC DNA]</scope>
    <source>
        <strain evidence="9 13">SL13</strain>
    </source>
</reference>
<evidence type="ECO:0000256" key="6">
    <source>
        <dbReference type="SAM" id="Phobius"/>
    </source>
</evidence>
<feature type="transmembrane region" description="Helical" evidence="6">
    <location>
        <begin position="48"/>
        <end position="69"/>
    </location>
</feature>
<dbReference type="AlphaFoldDB" id="A0A133Q4M0"/>
<name>A0A133Q4M0_STALU</name>
<comment type="subcellular location">
    <subcellularLocation>
        <location evidence="1">Cell membrane</location>
        <topology evidence="1">Multi-pass membrane protein</topology>
    </subcellularLocation>
</comment>
<dbReference type="Pfam" id="PF13396">
    <property type="entry name" value="PLDc_N"/>
    <property type="match status" value="1"/>
</dbReference>
<evidence type="ECO:0000313" key="12">
    <source>
        <dbReference type="Proteomes" id="UP000293637"/>
    </source>
</evidence>
<dbReference type="RefSeq" id="WP_002460038.1">
    <property type="nucleotide sequence ID" value="NZ_AP021848.1"/>
</dbReference>
<dbReference type="EMBL" id="LRQI01000064">
    <property type="protein sequence ID" value="KXA37817.1"/>
    <property type="molecule type" value="Genomic_DNA"/>
</dbReference>
<evidence type="ECO:0000256" key="1">
    <source>
        <dbReference type="ARBA" id="ARBA00004651"/>
    </source>
</evidence>
<evidence type="ECO:0000313" key="13">
    <source>
        <dbReference type="Proteomes" id="UP000325462"/>
    </source>
</evidence>
<evidence type="ECO:0000313" key="9">
    <source>
        <dbReference type="EMBL" id="QEX39727.1"/>
    </source>
</evidence>
<evidence type="ECO:0000256" key="2">
    <source>
        <dbReference type="ARBA" id="ARBA00022475"/>
    </source>
</evidence>
<keyword evidence="13" id="KW-1185">Reference proteome</keyword>
<feature type="transmembrane region" description="Helical" evidence="6">
    <location>
        <begin position="16"/>
        <end position="36"/>
    </location>
</feature>
<evidence type="ECO:0000313" key="8">
    <source>
        <dbReference type="EMBL" id="KXA37817.1"/>
    </source>
</evidence>
<dbReference type="InterPro" id="IPR027379">
    <property type="entry name" value="CLS_N"/>
</dbReference>
<dbReference type="Proteomes" id="UP000325462">
    <property type="component" value="Chromosome"/>
</dbReference>
<evidence type="ECO:0000256" key="4">
    <source>
        <dbReference type="ARBA" id="ARBA00022989"/>
    </source>
</evidence>
<sequence length="79" mass="9173">MNTDINVLKEIDWGTIMPILIPILVLHVVLLIIALIDLYRRRKIVNYPIAWAIAILLFNTIGPILYLIIGRRLIKIDRD</sequence>
<dbReference type="EMBL" id="SCHB01000001">
    <property type="protein sequence ID" value="TBW73257.1"/>
    <property type="molecule type" value="Genomic_DNA"/>
</dbReference>
<proteinExistence type="predicted"/>
<dbReference type="Proteomes" id="UP000070063">
    <property type="component" value="Unassembled WGS sequence"/>
</dbReference>
<keyword evidence="3 6" id="KW-0812">Transmembrane</keyword>
<accession>A0A133Q4M0</accession>
<evidence type="ECO:0000313" key="10">
    <source>
        <dbReference type="EMBL" id="TBW73257.1"/>
    </source>
</evidence>
<dbReference type="Proteomes" id="UP000293637">
    <property type="component" value="Unassembled WGS sequence"/>
</dbReference>
<feature type="domain" description="Cardiolipin synthase N-terminal" evidence="7">
    <location>
        <begin position="29"/>
        <end position="71"/>
    </location>
</feature>
<reference evidence="10 12" key="2">
    <citation type="journal article" date="2019" name="Sci. Transl. Med.">
        <title>Quorum sensing between bacterial species on the skin protects against epidermal injury in atopic dermatitis.</title>
        <authorList>
            <person name="Williams M.R."/>
        </authorList>
    </citation>
    <scope>NUCLEOTIDE SEQUENCE [LARGE SCALE GENOMIC DNA]</scope>
    <source>
        <strain evidence="10 12">E7</strain>
    </source>
</reference>
<dbReference type="GO" id="GO:0005886">
    <property type="term" value="C:plasma membrane"/>
    <property type="evidence" value="ECO:0007669"/>
    <property type="project" value="UniProtKB-SubCell"/>
</dbReference>
<organism evidence="10 12">
    <name type="scientific">Staphylococcus lugdunensis</name>
    <dbReference type="NCBI Taxonomy" id="28035"/>
    <lineage>
        <taxon>Bacteria</taxon>
        <taxon>Bacillati</taxon>
        <taxon>Bacillota</taxon>
        <taxon>Bacilli</taxon>
        <taxon>Bacillales</taxon>
        <taxon>Staphylococcaceae</taxon>
        <taxon>Staphylococcus</taxon>
    </lineage>
</organism>
<evidence type="ECO:0000313" key="11">
    <source>
        <dbReference type="Proteomes" id="UP000070063"/>
    </source>
</evidence>